<evidence type="ECO:0000256" key="3">
    <source>
        <dbReference type="ARBA" id="ARBA00012438"/>
    </source>
</evidence>
<evidence type="ECO:0000256" key="9">
    <source>
        <dbReference type="ARBA" id="ARBA00022777"/>
    </source>
</evidence>
<dbReference type="FunFam" id="3.30.565.10:FF:000013">
    <property type="entry name" value="Two-component sensor histidine kinase"/>
    <property type="match status" value="1"/>
</dbReference>
<dbReference type="EC" id="2.7.13.3" evidence="3"/>
<evidence type="ECO:0000256" key="14">
    <source>
        <dbReference type="ARBA" id="ARBA00035305"/>
    </source>
</evidence>
<evidence type="ECO:0000256" key="10">
    <source>
        <dbReference type="ARBA" id="ARBA00022840"/>
    </source>
</evidence>
<dbReference type="Gene3D" id="6.10.340.10">
    <property type="match status" value="1"/>
</dbReference>
<evidence type="ECO:0000313" key="18">
    <source>
        <dbReference type="EMBL" id="CAB4687868.1"/>
    </source>
</evidence>
<dbReference type="SMART" id="SM00304">
    <property type="entry name" value="HAMP"/>
    <property type="match status" value="1"/>
</dbReference>
<organism evidence="18">
    <name type="scientific">freshwater metagenome</name>
    <dbReference type="NCBI Taxonomy" id="449393"/>
    <lineage>
        <taxon>unclassified sequences</taxon>
        <taxon>metagenomes</taxon>
        <taxon>ecological metagenomes</taxon>
    </lineage>
</organism>
<dbReference type="InterPro" id="IPR036890">
    <property type="entry name" value="HATPase_C_sf"/>
</dbReference>
<reference evidence="18" key="1">
    <citation type="submission" date="2020-05" db="EMBL/GenBank/DDBJ databases">
        <authorList>
            <person name="Chiriac C."/>
            <person name="Salcher M."/>
            <person name="Ghai R."/>
            <person name="Kavagutti S V."/>
        </authorList>
    </citation>
    <scope>NUCLEOTIDE SEQUENCE</scope>
</reference>
<dbReference type="Pfam" id="PF02518">
    <property type="entry name" value="HATPase_c"/>
    <property type="match status" value="1"/>
</dbReference>
<dbReference type="NCBIfam" id="NF040691">
    <property type="entry name" value="MtrAB_MtrB"/>
    <property type="match status" value="1"/>
</dbReference>
<dbReference type="GO" id="GO:0000155">
    <property type="term" value="F:phosphorelay sensor kinase activity"/>
    <property type="evidence" value="ECO:0007669"/>
    <property type="project" value="InterPro"/>
</dbReference>
<dbReference type="PANTHER" id="PTHR43711">
    <property type="entry name" value="TWO-COMPONENT HISTIDINE KINASE"/>
    <property type="match status" value="1"/>
</dbReference>
<dbReference type="InterPro" id="IPR004358">
    <property type="entry name" value="Sig_transdc_His_kin-like_C"/>
</dbReference>
<evidence type="ECO:0000256" key="4">
    <source>
        <dbReference type="ARBA" id="ARBA00022475"/>
    </source>
</evidence>
<dbReference type="PRINTS" id="PR00344">
    <property type="entry name" value="BCTRLSENSOR"/>
</dbReference>
<evidence type="ECO:0000256" key="6">
    <source>
        <dbReference type="ARBA" id="ARBA00022679"/>
    </source>
</evidence>
<evidence type="ECO:0000256" key="2">
    <source>
        <dbReference type="ARBA" id="ARBA00004651"/>
    </source>
</evidence>
<keyword evidence="9" id="KW-0418">Kinase</keyword>
<keyword evidence="6" id="KW-0808">Transferase</keyword>
<dbReference type="FunFam" id="1.10.287.130:FF:000010">
    <property type="entry name" value="Two-component sensor histidine kinase"/>
    <property type="match status" value="1"/>
</dbReference>
<dbReference type="PROSITE" id="PS50109">
    <property type="entry name" value="HIS_KIN"/>
    <property type="match status" value="1"/>
</dbReference>
<evidence type="ECO:0000256" key="11">
    <source>
        <dbReference type="ARBA" id="ARBA00022989"/>
    </source>
</evidence>
<comment type="catalytic activity">
    <reaction evidence="1">
        <text>ATP + protein L-histidine = ADP + protein N-phospho-L-histidine.</text>
        <dbReference type="EC" id="2.7.13.3"/>
    </reaction>
</comment>
<evidence type="ECO:0000256" key="12">
    <source>
        <dbReference type="ARBA" id="ARBA00023012"/>
    </source>
</evidence>
<sequence>MFFSRIAKAALDRFRSSLQIRALVYTVALSGTALIVLGGVLSVSIGNGLFNTRTEHAIIESNRAKFAVARLFDGVSGDNSWKLEQTIESVVTELESIGVSQTRRVAFLHSTAQTNPLNLPNQSSAGLDLHLITKEFRQLVRSEPTVQSQTIQVMRGTDSVPAILIGQRFTLPGGHRYELYLVYDLYDEQQTLAFVQRTLVLGGLVTLMIIGFFSFLVTSWLVRPVQDAAEASELIASGDLDRRLAVRGTDVAAVLARSFNHMADSLQEKIRALGELSKMQQRFVSDVSHELRTPLTTMKLSADYLYGEKDGFPDPARRSVEILHGQMDRFDILLADLLEISRYDSAGVSAEFEVRDLNGLVGTSLASIQQFADSKGVYLEADIPSGAVQCEVDARRIDRILNNLLTNAIEHSEGKPVKIRVAQNDRAVAVSVTDNGIGMNESELKQAFNRFWRADPSRKRTTGGTGLGLAISIEDAQLHHGKLEVTAAPGEGACFRLTIPKRQDVTDFVSPLPLAVEKI</sequence>
<dbReference type="CDD" id="cd06225">
    <property type="entry name" value="HAMP"/>
    <property type="match status" value="1"/>
</dbReference>
<evidence type="ECO:0000256" key="15">
    <source>
        <dbReference type="SAM" id="Phobius"/>
    </source>
</evidence>
<feature type="transmembrane region" description="Helical" evidence="15">
    <location>
        <begin position="22"/>
        <end position="43"/>
    </location>
</feature>
<dbReference type="InterPro" id="IPR003660">
    <property type="entry name" value="HAMP_dom"/>
</dbReference>
<dbReference type="SUPFAM" id="SSF158472">
    <property type="entry name" value="HAMP domain-like"/>
    <property type="match status" value="1"/>
</dbReference>
<dbReference type="Gene3D" id="1.10.287.130">
    <property type="match status" value="1"/>
</dbReference>
<evidence type="ECO:0000259" key="17">
    <source>
        <dbReference type="PROSITE" id="PS50885"/>
    </source>
</evidence>
<evidence type="ECO:0000256" key="13">
    <source>
        <dbReference type="ARBA" id="ARBA00023136"/>
    </source>
</evidence>
<keyword evidence="11 15" id="KW-1133">Transmembrane helix</keyword>
<evidence type="ECO:0000256" key="7">
    <source>
        <dbReference type="ARBA" id="ARBA00022692"/>
    </source>
</evidence>
<dbReference type="SUPFAM" id="SSF55874">
    <property type="entry name" value="ATPase domain of HSP90 chaperone/DNA topoisomerase II/histidine kinase"/>
    <property type="match status" value="1"/>
</dbReference>
<accession>A0A6J6NT22</accession>
<feature type="transmembrane region" description="Helical" evidence="15">
    <location>
        <begin position="199"/>
        <end position="222"/>
    </location>
</feature>
<dbReference type="Gene3D" id="3.30.565.10">
    <property type="entry name" value="Histidine kinase-like ATPase, C-terminal domain"/>
    <property type="match status" value="1"/>
</dbReference>
<feature type="domain" description="HAMP" evidence="17">
    <location>
        <begin position="219"/>
        <end position="271"/>
    </location>
</feature>
<comment type="subcellular location">
    <subcellularLocation>
        <location evidence="2">Cell membrane</location>
        <topology evidence="2">Multi-pass membrane protein</topology>
    </subcellularLocation>
</comment>
<keyword evidence="4" id="KW-1003">Cell membrane</keyword>
<dbReference type="SUPFAM" id="SSF47384">
    <property type="entry name" value="Homodimeric domain of signal transducing histidine kinase"/>
    <property type="match status" value="1"/>
</dbReference>
<keyword evidence="13 15" id="KW-0472">Membrane</keyword>
<evidence type="ECO:0000259" key="16">
    <source>
        <dbReference type="PROSITE" id="PS50109"/>
    </source>
</evidence>
<keyword evidence="7 15" id="KW-0812">Transmembrane</keyword>
<proteinExistence type="predicted"/>
<keyword evidence="10" id="KW-0067">ATP-binding</keyword>
<dbReference type="Pfam" id="PF00672">
    <property type="entry name" value="HAMP"/>
    <property type="match status" value="1"/>
</dbReference>
<dbReference type="SMART" id="SM00387">
    <property type="entry name" value="HATPase_c"/>
    <property type="match status" value="1"/>
</dbReference>
<dbReference type="GO" id="GO:0005886">
    <property type="term" value="C:plasma membrane"/>
    <property type="evidence" value="ECO:0007669"/>
    <property type="project" value="UniProtKB-SubCell"/>
</dbReference>
<dbReference type="PROSITE" id="PS50885">
    <property type="entry name" value="HAMP"/>
    <property type="match status" value="1"/>
</dbReference>
<dbReference type="GO" id="GO:0005524">
    <property type="term" value="F:ATP binding"/>
    <property type="evidence" value="ECO:0007669"/>
    <property type="project" value="UniProtKB-KW"/>
</dbReference>
<dbReference type="CDD" id="cd00082">
    <property type="entry name" value="HisKA"/>
    <property type="match status" value="1"/>
</dbReference>
<keyword evidence="5" id="KW-0597">Phosphoprotein</keyword>
<evidence type="ECO:0000256" key="1">
    <source>
        <dbReference type="ARBA" id="ARBA00000085"/>
    </source>
</evidence>
<dbReference type="InterPro" id="IPR036097">
    <property type="entry name" value="HisK_dim/P_sf"/>
</dbReference>
<dbReference type="Pfam" id="PF00512">
    <property type="entry name" value="HisKA"/>
    <property type="match status" value="1"/>
</dbReference>
<dbReference type="InterPro" id="IPR003661">
    <property type="entry name" value="HisK_dim/P_dom"/>
</dbReference>
<dbReference type="PANTHER" id="PTHR43711:SF1">
    <property type="entry name" value="HISTIDINE KINASE 1"/>
    <property type="match status" value="1"/>
</dbReference>
<evidence type="ECO:0000256" key="5">
    <source>
        <dbReference type="ARBA" id="ARBA00022553"/>
    </source>
</evidence>
<protein>
    <recommendedName>
        <fullName evidence="14">Sensor histidine kinase MtrB</fullName>
        <ecNumber evidence="3">2.7.13.3</ecNumber>
    </recommendedName>
</protein>
<dbReference type="SMART" id="SM00388">
    <property type="entry name" value="HisKA"/>
    <property type="match status" value="1"/>
</dbReference>
<keyword evidence="12" id="KW-0902">Two-component regulatory system</keyword>
<feature type="domain" description="Histidine kinase" evidence="16">
    <location>
        <begin position="286"/>
        <end position="503"/>
    </location>
</feature>
<dbReference type="InterPro" id="IPR003594">
    <property type="entry name" value="HATPase_dom"/>
</dbReference>
<evidence type="ECO:0000256" key="8">
    <source>
        <dbReference type="ARBA" id="ARBA00022741"/>
    </source>
</evidence>
<name>A0A6J6NT22_9ZZZZ</name>
<dbReference type="InterPro" id="IPR050736">
    <property type="entry name" value="Sensor_HK_Regulatory"/>
</dbReference>
<keyword evidence="8" id="KW-0547">Nucleotide-binding</keyword>
<dbReference type="AlphaFoldDB" id="A0A6J6NT22"/>
<dbReference type="InterPro" id="IPR047669">
    <property type="entry name" value="MtrAB_MtrB"/>
</dbReference>
<dbReference type="EMBL" id="CAEZXL010000090">
    <property type="protein sequence ID" value="CAB4687868.1"/>
    <property type="molecule type" value="Genomic_DNA"/>
</dbReference>
<dbReference type="InterPro" id="IPR005467">
    <property type="entry name" value="His_kinase_dom"/>
</dbReference>
<gene>
    <name evidence="18" type="ORF">UFOPK2373_00618</name>
</gene>